<dbReference type="Gene3D" id="3.30.1390.10">
    <property type="match status" value="1"/>
</dbReference>
<proteinExistence type="inferred from homology"/>
<dbReference type="HAMAP" id="MF_00302">
    <property type="entry name" value="ClpS"/>
    <property type="match status" value="1"/>
</dbReference>
<dbReference type="Pfam" id="PF02617">
    <property type="entry name" value="ClpS"/>
    <property type="match status" value="1"/>
</dbReference>
<gene>
    <name evidence="2" type="ORF">UFOVP112_303</name>
</gene>
<evidence type="ECO:0000313" key="2">
    <source>
        <dbReference type="EMBL" id="CAB4129205.1"/>
    </source>
</evidence>
<reference evidence="2" key="1">
    <citation type="submission" date="2020-04" db="EMBL/GenBank/DDBJ databases">
        <authorList>
            <person name="Chiriac C."/>
            <person name="Salcher M."/>
            <person name="Ghai R."/>
            <person name="Kavagutti S V."/>
        </authorList>
    </citation>
    <scope>NUCLEOTIDE SEQUENCE</scope>
</reference>
<dbReference type="InterPro" id="IPR003769">
    <property type="entry name" value="ClpS_core"/>
</dbReference>
<dbReference type="InterPro" id="IPR014719">
    <property type="entry name" value="Ribosomal_bL12_C/ClpS-like"/>
</dbReference>
<dbReference type="GO" id="GO:0030163">
    <property type="term" value="P:protein catabolic process"/>
    <property type="evidence" value="ECO:0007669"/>
    <property type="project" value="InterPro"/>
</dbReference>
<feature type="domain" description="Adaptor protein ClpS core" evidence="1">
    <location>
        <begin position="26"/>
        <end position="104"/>
    </location>
</feature>
<accession>A0A6J5L5L4</accession>
<protein>
    <submittedName>
        <fullName evidence="2">COG2127 Uncharacterized conserved protein</fullName>
    </submittedName>
</protein>
<dbReference type="InterPro" id="IPR022935">
    <property type="entry name" value="ClpS"/>
</dbReference>
<name>A0A6J5L5L4_9CAUD</name>
<sequence>MSEQLMSKTKSDAIVRQRIDPKLNIQEPPQYRVVYINDETTTQEFVVETLKVIFNYDEGAAFALTMRVHEEGSAVVAVMPFEMAEQKGIEVTLLARNNGFPLQVKIEQDT</sequence>
<dbReference type="SUPFAM" id="SSF54736">
    <property type="entry name" value="ClpS-like"/>
    <property type="match status" value="1"/>
</dbReference>
<dbReference type="GO" id="GO:0006508">
    <property type="term" value="P:proteolysis"/>
    <property type="evidence" value="ECO:0007669"/>
    <property type="project" value="InterPro"/>
</dbReference>
<evidence type="ECO:0000259" key="1">
    <source>
        <dbReference type="Pfam" id="PF02617"/>
    </source>
</evidence>
<organism evidence="2">
    <name type="scientific">uncultured Caudovirales phage</name>
    <dbReference type="NCBI Taxonomy" id="2100421"/>
    <lineage>
        <taxon>Viruses</taxon>
        <taxon>Duplodnaviria</taxon>
        <taxon>Heunggongvirae</taxon>
        <taxon>Uroviricota</taxon>
        <taxon>Caudoviricetes</taxon>
        <taxon>Peduoviridae</taxon>
        <taxon>Maltschvirus</taxon>
        <taxon>Maltschvirus maltsch</taxon>
    </lineage>
</organism>
<dbReference type="EMBL" id="LR796233">
    <property type="protein sequence ID" value="CAB4129205.1"/>
    <property type="molecule type" value="Genomic_DNA"/>
</dbReference>